<evidence type="ECO:0008006" key="4">
    <source>
        <dbReference type="Google" id="ProtNLM"/>
    </source>
</evidence>
<accession>A0ABV1Z946</accession>
<sequence>MKKLALAIFTTTALAALTFGSQAQQVNVSGCAEKGVESGCVVLKDKDQLYNITHASPKPVPGTYGTVTGTVSGDADICQQGTLLKAAEWKPDPEKKCDNSQ</sequence>
<feature type="signal peptide" evidence="1">
    <location>
        <begin position="1"/>
        <end position="23"/>
    </location>
</feature>
<reference evidence="2 3" key="1">
    <citation type="journal article" date="2024" name="Proc. Natl. Acad. Sci. U.S.A.">
        <title>The evolutionary genomics of adaptation to stress in wild rhizobium bacteria.</title>
        <authorList>
            <person name="Kehlet-Delgado H."/>
            <person name="Montoya A.P."/>
            <person name="Jensen K.T."/>
            <person name="Wendlandt C.E."/>
            <person name="Dexheimer C."/>
            <person name="Roberts M."/>
            <person name="Torres Martinez L."/>
            <person name="Friesen M.L."/>
            <person name="Griffitts J.S."/>
            <person name="Porter S.S."/>
        </authorList>
    </citation>
    <scope>NUCLEOTIDE SEQUENCE [LARGE SCALE GENOMIC DNA]</scope>
    <source>
        <strain evidence="2 3">M0641</strain>
    </source>
</reference>
<feature type="chain" id="PRO_5047064997" description="DUF1161 domain-containing protein" evidence="1">
    <location>
        <begin position="24"/>
        <end position="101"/>
    </location>
</feature>
<evidence type="ECO:0000313" key="3">
    <source>
        <dbReference type="Proteomes" id="UP001433071"/>
    </source>
</evidence>
<evidence type="ECO:0000313" key="2">
    <source>
        <dbReference type="EMBL" id="MER9407989.1"/>
    </source>
</evidence>
<proteinExistence type="predicted"/>
<dbReference type="RefSeq" id="WP_352460398.1">
    <property type="nucleotide sequence ID" value="NZ_JAMYQB010000032.1"/>
</dbReference>
<gene>
    <name evidence="2" type="ORF">NKI36_28680</name>
</gene>
<comment type="caution">
    <text evidence="2">The sequence shown here is derived from an EMBL/GenBank/DDBJ whole genome shotgun (WGS) entry which is preliminary data.</text>
</comment>
<keyword evidence="1" id="KW-0732">Signal</keyword>
<evidence type="ECO:0000256" key="1">
    <source>
        <dbReference type="SAM" id="SignalP"/>
    </source>
</evidence>
<protein>
    <recommendedName>
        <fullName evidence="4">DUF1161 domain-containing protein</fullName>
    </recommendedName>
</protein>
<organism evidence="2 3">
    <name type="scientific">Mesorhizobium caraganae</name>
    <dbReference type="NCBI Taxonomy" id="483206"/>
    <lineage>
        <taxon>Bacteria</taxon>
        <taxon>Pseudomonadati</taxon>
        <taxon>Pseudomonadota</taxon>
        <taxon>Alphaproteobacteria</taxon>
        <taxon>Hyphomicrobiales</taxon>
        <taxon>Phyllobacteriaceae</taxon>
        <taxon>Mesorhizobium</taxon>
    </lineage>
</organism>
<dbReference type="Proteomes" id="UP001433071">
    <property type="component" value="Unassembled WGS sequence"/>
</dbReference>
<dbReference type="EMBL" id="JAMYQB010000032">
    <property type="protein sequence ID" value="MER9407989.1"/>
    <property type="molecule type" value="Genomic_DNA"/>
</dbReference>
<name>A0ABV1Z946_9HYPH</name>
<keyword evidence="3" id="KW-1185">Reference proteome</keyword>